<dbReference type="RefSeq" id="WP_114045259.1">
    <property type="nucleotide sequence ID" value="NZ_CP025198.1"/>
</dbReference>
<proteinExistence type="predicted"/>
<dbReference type="KEGG" id="acij:JS278_02226"/>
<dbReference type="EMBL" id="CP025198">
    <property type="protein sequence ID" value="AXE39378.1"/>
    <property type="molecule type" value="Genomic_DNA"/>
</dbReference>
<name>A0A344UVT0_9ACTN</name>
<sequence length="61" mass="6257">MNKKHRLASALVALLITASSFGALSAPAANAAPVVGGTSGGTVSTQGIDQMMCYFFPRICR</sequence>
<feature type="chain" id="PRO_5038676920" evidence="1">
    <location>
        <begin position="26"/>
        <end position="61"/>
    </location>
</feature>
<evidence type="ECO:0000313" key="3">
    <source>
        <dbReference type="Proteomes" id="UP000251995"/>
    </source>
</evidence>
<reference evidence="2 3" key="1">
    <citation type="submission" date="2017-12" db="EMBL/GenBank/DDBJ databases">
        <title>The whole genome sequence of the Acidipropionibacterium virtanenii sp. nov. type strain JS278.</title>
        <authorList>
            <person name="Laine P."/>
            <person name="Deptula P."/>
            <person name="Varmanen P."/>
            <person name="Auvinen P."/>
        </authorList>
    </citation>
    <scope>NUCLEOTIDE SEQUENCE [LARGE SCALE GENOMIC DNA]</scope>
    <source>
        <strain evidence="2 3">JS278</strain>
    </source>
</reference>
<feature type="signal peptide" evidence="1">
    <location>
        <begin position="1"/>
        <end position="25"/>
    </location>
</feature>
<organism evidence="2 3">
    <name type="scientific">Acidipropionibacterium virtanenii</name>
    <dbReference type="NCBI Taxonomy" id="2057246"/>
    <lineage>
        <taxon>Bacteria</taxon>
        <taxon>Bacillati</taxon>
        <taxon>Actinomycetota</taxon>
        <taxon>Actinomycetes</taxon>
        <taxon>Propionibacteriales</taxon>
        <taxon>Propionibacteriaceae</taxon>
        <taxon>Acidipropionibacterium</taxon>
    </lineage>
</organism>
<evidence type="ECO:0000256" key="1">
    <source>
        <dbReference type="SAM" id="SignalP"/>
    </source>
</evidence>
<evidence type="ECO:0000313" key="2">
    <source>
        <dbReference type="EMBL" id="AXE39378.1"/>
    </source>
</evidence>
<dbReference type="Proteomes" id="UP000251995">
    <property type="component" value="Chromosome"/>
</dbReference>
<keyword evidence="1" id="KW-0732">Signal</keyword>
<gene>
    <name evidence="2" type="ORF">JS278_02226</name>
</gene>
<dbReference type="AlphaFoldDB" id="A0A344UVT0"/>
<accession>A0A344UVT0</accession>
<keyword evidence="3" id="KW-1185">Reference proteome</keyword>
<protein>
    <submittedName>
        <fullName evidence="2">Uncharacterized protein</fullName>
    </submittedName>
</protein>